<dbReference type="SUPFAM" id="SSF56300">
    <property type="entry name" value="Metallo-dependent phosphatases"/>
    <property type="match status" value="1"/>
</dbReference>
<dbReference type="PANTHER" id="PTHR31302:SF0">
    <property type="entry name" value="TRANSMEMBRANE PROTEIN WITH METALLOPHOSPHOESTERASE DOMAIN"/>
    <property type="match status" value="1"/>
</dbReference>
<feature type="domain" description="Calcineurin-like phosphoesterase" evidence="1">
    <location>
        <begin position="4"/>
        <end position="232"/>
    </location>
</feature>
<proteinExistence type="predicted"/>
<dbReference type="Gene3D" id="3.60.21.10">
    <property type="match status" value="1"/>
</dbReference>
<dbReference type="Pfam" id="PF00149">
    <property type="entry name" value="Metallophos"/>
    <property type="match status" value="1"/>
</dbReference>
<dbReference type="PANTHER" id="PTHR31302">
    <property type="entry name" value="TRANSMEMBRANE PROTEIN WITH METALLOPHOSPHOESTERASE DOMAIN-RELATED"/>
    <property type="match status" value="1"/>
</dbReference>
<dbReference type="InterPro" id="IPR004843">
    <property type="entry name" value="Calcineurin-like_PHP"/>
</dbReference>
<dbReference type="RefSeq" id="WP_084196763.1">
    <property type="nucleotide sequence ID" value="NZ_CP035287.1"/>
</dbReference>
<reference evidence="2 3" key="1">
    <citation type="submission" date="2018-08" db="EMBL/GenBank/DDBJ databases">
        <title>Genomic Encyclopedia of Archaeal and Bacterial Type Strains, Phase II (KMG-II): from individual species to whole genera.</title>
        <authorList>
            <person name="Goeker M."/>
        </authorList>
    </citation>
    <scope>NUCLEOTIDE SEQUENCE [LARGE SCALE GENOMIC DNA]</scope>
    <source>
        <strain evidence="2 3">DSM 582</strain>
    </source>
</reference>
<dbReference type="AlphaFoldDB" id="A0AAQ0HLD7"/>
<comment type="caution">
    <text evidence="2">The sequence shown here is derived from an EMBL/GenBank/DDBJ whole genome shotgun (WGS) entry which is preliminary data.</text>
</comment>
<evidence type="ECO:0000259" key="1">
    <source>
        <dbReference type="Pfam" id="PF00149"/>
    </source>
</evidence>
<keyword evidence="3" id="KW-1185">Reference proteome</keyword>
<accession>A0AAQ0HLD7</accession>
<dbReference type="GO" id="GO:0016787">
    <property type="term" value="F:hydrolase activity"/>
    <property type="evidence" value="ECO:0007669"/>
    <property type="project" value="InterPro"/>
</dbReference>
<evidence type="ECO:0000313" key="2">
    <source>
        <dbReference type="EMBL" id="REG53280.1"/>
    </source>
</evidence>
<organism evidence="2 3">
    <name type="scientific">Paracoccus versutus</name>
    <name type="common">Thiobacillus versutus</name>
    <dbReference type="NCBI Taxonomy" id="34007"/>
    <lineage>
        <taxon>Bacteria</taxon>
        <taxon>Pseudomonadati</taxon>
        <taxon>Pseudomonadota</taxon>
        <taxon>Alphaproteobacteria</taxon>
        <taxon>Rhodobacterales</taxon>
        <taxon>Paracoccaceae</taxon>
        <taxon>Paracoccus</taxon>
    </lineage>
</organism>
<evidence type="ECO:0000313" key="3">
    <source>
        <dbReference type="Proteomes" id="UP000256794"/>
    </source>
</evidence>
<sequence length="1029" mass="115706">MDVTIVHLSDLHLKNDVENRFRLERLRDDISRLHSSGPVFAAFTGDLIQAGDENNYDLLFDELIGPLVSQGHEVLIVPGNHDVQRSITSEEFANRVIEDRASSYLFNGRAVRSDHPEPDSDALKHYRSLEDLLGPYDQSNYWGYAVTKGPVSFVGLNSAWLCCKRKDDASDRGNLRVEPAVLDVLSKSLPDDTLRVALLHHPIDWLDETTRSAVSDLLVKRFDLVLYGHVHASDAAGLVKGESNTLFHQVPPLRADWSKGNNGYAIIRANVRSKRFQIEYRSYSKPRREFVVGEDFASGGVLHPRPEDADFFRSTPSCSGLLQKYINAAPYDYSDWYRNNVRAKSKQLGSFVVPKAKAVSFGDEGTWYGPSRQITNVIEQSIRSQYFVAPMDAGSTTAAFLSFKHLSETFAKHQRIPAYFDAQKERINKASILREIHRTSLVRYSHPEVDQLAASGAVVMVVDGLCLGDAAQFNLFRETAERHFPNIRFLYFLKTERRGVPPASDSDIQLSPANDEVYELAQLEVSDIRSMVSLRLPDLSVESRDVLANHVVDSFRQMDEPIFASSVAVVIDTLTQDPEFKPINKARLIERYVECLLGRFDLEDVREGTFNSSDKINFLSFVARDFLERGVVGVAEAEWLEICQKYESGYLLELPSGLLDEFTEKGILTLDGGKITFRGDHLFSFFVARQMKADGKFAAELIHSDGLFRHYREVMVYGELEGTGVGDVLDQIYSLLSEVETMLLEDYFREGIDLTQEWAKTCAESDAAINQSALDEATDQLGGVSPSPEAADRIDDAELAQISRRRGIAQRHTVREAEARLLVGMRLYALLLKNALHIEAPAKLRHLGKLFDVAELWVGFMCSCREAISHYPVVIAGGVRFINYGVLVDPERAKRDFKYNAPMTVSKLLAGALRNPQLGAAIRKAMPDFTPMGKLFARDALLEMPDAPNKRAYVASLMAAEDIEILTCSLRSLRGKYLASGRRREQRDFIEGIIEEIAKDRRLAGKTDFSRLKKARMIQDMREKAASKE</sequence>
<dbReference type="InterPro" id="IPR051158">
    <property type="entry name" value="Metallophosphoesterase_sf"/>
</dbReference>
<dbReference type="EMBL" id="QUMX01000006">
    <property type="protein sequence ID" value="REG53280.1"/>
    <property type="molecule type" value="Genomic_DNA"/>
</dbReference>
<dbReference type="InterPro" id="IPR029052">
    <property type="entry name" value="Metallo-depent_PP-like"/>
</dbReference>
<protein>
    <submittedName>
        <fullName evidence="2">Calcineurin-like phosphoesterase family protein</fullName>
    </submittedName>
</protein>
<gene>
    <name evidence="2" type="ORF">ATH84_100621</name>
</gene>
<dbReference type="Proteomes" id="UP000256794">
    <property type="component" value="Unassembled WGS sequence"/>
</dbReference>
<name>A0AAQ0HLD7_PARVE</name>